<evidence type="ECO:0000256" key="2">
    <source>
        <dbReference type="ARBA" id="ARBA00023125"/>
    </source>
</evidence>
<evidence type="ECO:0000256" key="4">
    <source>
        <dbReference type="PROSITE-ProRule" id="PRU00169"/>
    </source>
</evidence>
<dbReference type="InterPro" id="IPR018062">
    <property type="entry name" value="HTH_AraC-typ_CS"/>
</dbReference>
<dbReference type="InterPro" id="IPR001789">
    <property type="entry name" value="Sig_transdc_resp-reg_receiver"/>
</dbReference>
<evidence type="ECO:0000313" key="7">
    <source>
        <dbReference type="EMBL" id="AKG33881.1"/>
    </source>
</evidence>
<dbReference type="SUPFAM" id="SSF46689">
    <property type="entry name" value="Homeodomain-like"/>
    <property type="match status" value="2"/>
</dbReference>
<dbReference type="InterPro" id="IPR018060">
    <property type="entry name" value="HTH_AraC"/>
</dbReference>
<evidence type="ECO:0000259" key="6">
    <source>
        <dbReference type="PROSITE" id="PS50110"/>
    </source>
</evidence>
<dbReference type="Pfam" id="PF00072">
    <property type="entry name" value="Response_reg"/>
    <property type="match status" value="1"/>
</dbReference>
<feature type="domain" description="Response regulatory" evidence="6">
    <location>
        <begin position="2"/>
        <end position="118"/>
    </location>
</feature>
<reference evidence="7 8" key="1">
    <citation type="submission" date="2015-03" db="EMBL/GenBank/DDBJ databases">
        <authorList>
            <person name="Abdul Halim M."/>
        </authorList>
    </citation>
    <scope>NUCLEOTIDE SEQUENCE [LARGE SCALE GENOMIC DNA]</scope>
    <source>
        <strain evidence="7 8">ATCC 35681</strain>
    </source>
</reference>
<evidence type="ECO:0000256" key="1">
    <source>
        <dbReference type="ARBA" id="ARBA00023015"/>
    </source>
</evidence>
<dbReference type="GO" id="GO:0000160">
    <property type="term" value="P:phosphorelay signal transduction system"/>
    <property type="evidence" value="ECO:0007669"/>
    <property type="project" value="InterPro"/>
</dbReference>
<evidence type="ECO:0000259" key="5">
    <source>
        <dbReference type="PROSITE" id="PS01124"/>
    </source>
</evidence>
<dbReference type="Proteomes" id="UP000034189">
    <property type="component" value="Chromosome"/>
</dbReference>
<accession>A0A0F7CGX2</accession>
<organism evidence="7 8">
    <name type="scientific">Paenibacillus durus ATCC 35681</name>
    <dbReference type="NCBI Taxonomy" id="1333534"/>
    <lineage>
        <taxon>Bacteria</taxon>
        <taxon>Bacillati</taxon>
        <taxon>Bacillota</taxon>
        <taxon>Bacilli</taxon>
        <taxon>Bacillales</taxon>
        <taxon>Paenibacillaceae</taxon>
        <taxon>Paenibacillus</taxon>
    </lineage>
</organism>
<dbReference type="InterPro" id="IPR009057">
    <property type="entry name" value="Homeodomain-like_sf"/>
</dbReference>
<dbReference type="SMR" id="A0A0F7CGX2"/>
<evidence type="ECO:0000313" key="8">
    <source>
        <dbReference type="Proteomes" id="UP000034189"/>
    </source>
</evidence>
<dbReference type="Pfam" id="PF12833">
    <property type="entry name" value="HTH_18"/>
    <property type="match status" value="1"/>
</dbReference>
<protein>
    <recommendedName>
        <fullName evidence="9">AraC family transcriptional regulator</fullName>
    </recommendedName>
</protein>
<dbReference type="CDD" id="cd17536">
    <property type="entry name" value="REC_YesN-like"/>
    <property type="match status" value="1"/>
</dbReference>
<dbReference type="GO" id="GO:0043565">
    <property type="term" value="F:sequence-specific DNA binding"/>
    <property type="evidence" value="ECO:0007669"/>
    <property type="project" value="InterPro"/>
</dbReference>
<keyword evidence="3" id="KW-0804">Transcription</keyword>
<dbReference type="SUPFAM" id="SSF52172">
    <property type="entry name" value="CheY-like"/>
    <property type="match status" value="1"/>
</dbReference>
<keyword evidence="2" id="KW-0238">DNA-binding</keyword>
<evidence type="ECO:0008006" key="9">
    <source>
        <dbReference type="Google" id="ProtNLM"/>
    </source>
</evidence>
<dbReference type="PROSITE" id="PS01124">
    <property type="entry name" value="HTH_ARAC_FAMILY_2"/>
    <property type="match status" value="1"/>
</dbReference>
<keyword evidence="1" id="KW-0805">Transcription regulation</keyword>
<proteinExistence type="predicted"/>
<dbReference type="SMART" id="SM00342">
    <property type="entry name" value="HTH_ARAC"/>
    <property type="match status" value="1"/>
</dbReference>
<feature type="domain" description="HTH araC/xylS-type" evidence="5">
    <location>
        <begin position="286"/>
        <end position="384"/>
    </location>
</feature>
<dbReference type="PATRIC" id="fig|1333534.5.peg.913"/>
<dbReference type="Gene3D" id="3.40.50.2300">
    <property type="match status" value="1"/>
</dbReference>
<dbReference type="PROSITE" id="PS50110">
    <property type="entry name" value="RESPONSE_REGULATORY"/>
    <property type="match status" value="1"/>
</dbReference>
<keyword evidence="4" id="KW-0597">Phosphoprotein</keyword>
<dbReference type="Gene3D" id="1.10.10.60">
    <property type="entry name" value="Homeodomain-like"/>
    <property type="match status" value="2"/>
</dbReference>
<dbReference type="PANTHER" id="PTHR43280:SF28">
    <property type="entry name" value="HTH-TYPE TRANSCRIPTIONAL ACTIVATOR RHAS"/>
    <property type="match status" value="1"/>
</dbReference>
<dbReference type="AlphaFoldDB" id="A0A0F7CGX2"/>
<dbReference type="InterPro" id="IPR011006">
    <property type="entry name" value="CheY-like_superfamily"/>
</dbReference>
<feature type="modified residue" description="4-aspartylphosphate" evidence="4">
    <location>
        <position position="53"/>
    </location>
</feature>
<dbReference type="PRINTS" id="PR00032">
    <property type="entry name" value="HTHARAC"/>
</dbReference>
<dbReference type="PANTHER" id="PTHR43280">
    <property type="entry name" value="ARAC-FAMILY TRANSCRIPTIONAL REGULATOR"/>
    <property type="match status" value="1"/>
</dbReference>
<dbReference type="SMART" id="SM00448">
    <property type="entry name" value="REC"/>
    <property type="match status" value="1"/>
</dbReference>
<dbReference type="EMBL" id="CP011114">
    <property type="protein sequence ID" value="AKG33881.1"/>
    <property type="molecule type" value="Genomic_DNA"/>
</dbReference>
<dbReference type="InterPro" id="IPR020449">
    <property type="entry name" value="Tscrpt_reg_AraC-type_HTH"/>
</dbReference>
<dbReference type="OrthoDB" id="9788446at2"/>
<dbReference type="PROSITE" id="PS00041">
    <property type="entry name" value="HTH_ARAC_FAMILY_1"/>
    <property type="match status" value="1"/>
</dbReference>
<sequence length="391" mass="45485">MNILIVDDEMEIREGMERRIMRTYPDMNVMTADSAQKAIEVLRNQQIDVVFLDIMMPGVNGLELMSSVLKIYTRTKWIIVSAYSEFQFAQEALRLGAKDYIVKPIGRERLIEILRHLKEEWAQEKNRLSDQDEVRIHLKFLRETIFRRWAQGFSVEGFDITALAEQYPKFHFLFINLEREEDSLVKLFAVERIISEWIDRHGQGLLTSLDNSSLMGIIGVNPDVDFEQAKTKLAAELDRTLKAHLFHASPCLTNFSVIPDMVKHLQRKGKPSAVQESASKSEDAVELAIQYMKENFHENLSLEKVASIVYLNPIYFSQLFKQKTGIGYKSYVIRIRMERAKQLLQNRNLLIADVAEQVGYSDLAHFTYMFRKQYGLTPSDYRQSQDDFDHV</sequence>
<dbReference type="GO" id="GO:0003700">
    <property type="term" value="F:DNA-binding transcription factor activity"/>
    <property type="evidence" value="ECO:0007669"/>
    <property type="project" value="InterPro"/>
</dbReference>
<reference evidence="7 8" key="2">
    <citation type="journal article" date="2016" name="Genome Announc.">
        <title>Genome Sequence of a Gram-Positive Diazotroph, Paenibacillus durus Type Strain ATCC 35681.</title>
        <authorList>
            <person name="Halim M.A."/>
            <person name="Rahman A.Y."/>
            <person name="Sim K.S."/>
            <person name="Yam H.C."/>
            <person name="Rahim A.A."/>
            <person name="Ghazali A.H."/>
            <person name="Najimudin N."/>
        </authorList>
    </citation>
    <scope>NUCLEOTIDE SEQUENCE [LARGE SCALE GENOMIC DNA]</scope>
    <source>
        <strain evidence="7 8">ATCC 35681</strain>
    </source>
</reference>
<name>A0A0F7CGX2_PAEDU</name>
<evidence type="ECO:0000256" key="3">
    <source>
        <dbReference type="ARBA" id="ARBA00023163"/>
    </source>
</evidence>
<dbReference type="HOGENOM" id="CLU_000445_5_1_9"/>
<dbReference type="RefSeq" id="WP_025699994.1">
    <property type="nucleotide sequence ID" value="NZ_ASQQ01000739.1"/>
</dbReference>
<gene>
    <name evidence="7" type="ORF">VK70_04185</name>
</gene>